<dbReference type="InterPro" id="IPR027417">
    <property type="entry name" value="P-loop_NTPase"/>
</dbReference>
<evidence type="ECO:0000256" key="3">
    <source>
        <dbReference type="ARBA" id="ARBA00022840"/>
    </source>
</evidence>
<proteinExistence type="predicted"/>
<evidence type="ECO:0000256" key="1">
    <source>
        <dbReference type="ARBA" id="ARBA00022448"/>
    </source>
</evidence>
<protein>
    <submittedName>
        <fullName evidence="5">ABC transporter ATP-binding protein</fullName>
    </submittedName>
</protein>
<gene>
    <name evidence="5" type="ORF">KOI35_37090</name>
</gene>
<reference evidence="5 6" key="1">
    <citation type="submission" date="2021-06" db="EMBL/GenBank/DDBJ databases">
        <title>Actinoplanes lichenicola sp. nov., and Actinoplanes ovalisporus sp. nov., isolated from lichen in Thailand.</title>
        <authorList>
            <person name="Saeng-In P."/>
            <person name="Kanchanasin P."/>
            <person name="Yuki M."/>
            <person name="Kudo T."/>
            <person name="Ohkuma M."/>
            <person name="Phongsopitanun W."/>
            <person name="Tanasupawat S."/>
        </authorList>
    </citation>
    <scope>NUCLEOTIDE SEQUENCE [LARGE SCALE GENOMIC DNA]</scope>
    <source>
        <strain evidence="5 6">NBRC 110975</strain>
    </source>
</reference>
<dbReference type="Proteomes" id="UP001519654">
    <property type="component" value="Unassembled WGS sequence"/>
</dbReference>
<keyword evidence="6" id="KW-1185">Reference proteome</keyword>
<dbReference type="InterPro" id="IPR013611">
    <property type="entry name" value="Transp-assoc_OB_typ2"/>
</dbReference>
<evidence type="ECO:0000256" key="2">
    <source>
        <dbReference type="ARBA" id="ARBA00022741"/>
    </source>
</evidence>
<dbReference type="Gene3D" id="2.40.50.100">
    <property type="match status" value="1"/>
</dbReference>
<name>A0ABS5Z0C1_9ACTN</name>
<dbReference type="Pfam" id="PF00005">
    <property type="entry name" value="ABC_tran"/>
    <property type="match status" value="1"/>
</dbReference>
<keyword evidence="1" id="KW-0813">Transport</keyword>
<dbReference type="PROSITE" id="PS50893">
    <property type="entry name" value="ABC_TRANSPORTER_2"/>
    <property type="match status" value="1"/>
</dbReference>
<dbReference type="SUPFAM" id="SSF52540">
    <property type="entry name" value="P-loop containing nucleoside triphosphate hydrolases"/>
    <property type="match status" value="1"/>
</dbReference>
<comment type="caution">
    <text evidence="5">The sequence shown here is derived from an EMBL/GenBank/DDBJ whole genome shotgun (WGS) entry which is preliminary data.</text>
</comment>
<sequence length="339" mass="35704">MTGVAVHLKGLRRSFGPTHALDNLDLAIEPGEFIALLGPSGCGKTTALRVLAGLEDADSGEVLVGGKDVSSLPANRRDMGMVFQAYSLFPHLTALANVSFGLSLRGRTKSLTRAREMLELVGIGQFADRYPHQLSGGQQQRVALARALAIEPSVLLLDEPLSALDAKVRVQLRDEIKRIQTEVGTTTLFVTHDQEEALAVADRVGVMRAGKLEQLAAPADIYLTPATPFVAEFVGLSNRLPGTVVGNEVEVLGTRLPMLSPASSPSVTALIRPESVQVTADPEGSGRVLTTSFLGAISKVTVSVGDELVVAQVATDRLASLAPGTPVRVTLQPNPVALA</sequence>
<dbReference type="RefSeq" id="WP_215793369.1">
    <property type="nucleotide sequence ID" value="NZ_JAHKKG010000013.1"/>
</dbReference>
<dbReference type="PANTHER" id="PTHR42781">
    <property type="entry name" value="SPERMIDINE/PUTRESCINE IMPORT ATP-BINDING PROTEIN POTA"/>
    <property type="match status" value="1"/>
</dbReference>
<dbReference type="PROSITE" id="PS00211">
    <property type="entry name" value="ABC_TRANSPORTER_1"/>
    <property type="match status" value="1"/>
</dbReference>
<keyword evidence="2" id="KW-0547">Nucleotide-binding</keyword>
<dbReference type="GO" id="GO:0005524">
    <property type="term" value="F:ATP binding"/>
    <property type="evidence" value="ECO:0007669"/>
    <property type="project" value="UniProtKB-KW"/>
</dbReference>
<evidence type="ECO:0000259" key="4">
    <source>
        <dbReference type="PROSITE" id="PS50893"/>
    </source>
</evidence>
<accession>A0ABS5Z0C1</accession>
<dbReference type="Pfam" id="PF08402">
    <property type="entry name" value="TOBE_2"/>
    <property type="match status" value="1"/>
</dbReference>
<dbReference type="InterPro" id="IPR017871">
    <property type="entry name" value="ABC_transporter-like_CS"/>
</dbReference>
<keyword evidence="3 5" id="KW-0067">ATP-binding</keyword>
<dbReference type="SUPFAM" id="SSF50331">
    <property type="entry name" value="MOP-like"/>
    <property type="match status" value="1"/>
</dbReference>
<dbReference type="InterPro" id="IPR008995">
    <property type="entry name" value="Mo/tungstate-bd_C_term_dom"/>
</dbReference>
<dbReference type="InterPro" id="IPR003439">
    <property type="entry name" value="ABC_transporter-like_ATP-bd"/>
</dbReference>
<evidence type="ECO:0000313" key="5">
    <source>
        <dbReference type="EMBL" id="MBU2669144.1"/>
    </source>
</evidence>
<evidence type="ECO:0000313" key="6">
    <source>
        <dbReference type="Proteomes" id="UP001519654"/>
    </source>
</evidence>
<dbReference type="EMBL" id="JAHKKG010000013">
    <property type="protein sequence ID" value="MBU2669144.1"/>
    <property type="molecule type" value="Genomic_DNA"/>
</dbReference>
<dbReference type="InterPro" id="IPR050093">
    <property type="entry name" value="ABC_SmlMolc_Importer"/>
</dbReference>
<dbReference type="InterPro" id="IPR003593">
    <property type="entry name" value="AAA+_ATPase"/>
</dbReference>
<dbReference type="PANTHER" id="PTHR42781:SF4">
    <property type="entry name" value="SPERMIDINE_PUTRESCINE IMPORT ATP-BINDING PROTEIN POTA"/>
    <property type="match status" value="1"/>
</dbReference>
<feature type="domain" description="ABC transporter" evidence="4">
    <location>
        <begin position="6"/>
        <end position="234"/>
    </location>
</feature>
<dbReference type="SMART" id="SM00382">
    <property type="entry name" value="AAA"/>
    <property type="match status" value="1"/>
</dbReference>
<dbReference type="Gene3D" id="3.40.50.300">
    <property type="entry name" value="P-loop containing nucleotide triphosphate hydrolases"/>
    <property type="match status" value="1"/>
</dbReference>
<organism evidence="5 6">
    <name type="scientific">Paractinoplanes bogorensis</name>
    <dbReference type="NCBI Taxonomy" id="1610840"/>
    <lineage>
        <taxon>Bacteria</taxon>
        <taxon>Bacillati</taxon>
        <taxon>Actinomycetota</taxon>
        <taxon>Actinomycetes</taxon>
        <taxon>Micromonosporales</taxon>
        <taxon>Micromonosporaceae</taxon>
        <taxon>Paractinoplanes</taxon>
    </lineage>
</organism>